<proteinExistence type="predicted"/>
<dbReference type="Proteomes" id="UP001595892">
    <property type="component" value="Unassembled WGS sequence"/>
</dbReference>
<feature type="signal peptide" evidence="2">
    <location>
        <begin position="1"/>
        <end position="21"/>
    </location>
</feature>
<feature type="domain" description="EF-hand" evidence="3">
    <location>
        <begin position="145"/>
        <end position="175"/>
    </location>
</feature>
<evidence type="ECO:0000256" key="2">
    <source>
        <dbReference type="SAM" id="SignalP"/>
    </source>
</evidence>
<sequence>MMRSNLIAILVAGALAAPAFGQGVPPRQPEVALPPPPPLPPPPGQPGQQPPPPPAPPAAPRPPAQPQGPQPGPAVTAPAQERPGVGVSGPGPQYGERVVQRTGPAGQQITIRSGQPGIPNAADYRIDFDALDRTGRGYITRNDVPSGHPLQSEFHVVDRNRDGRLTREELSGWLR</sequence>
<accession>A0ABV9NHV4</accession>
<reference evidence="5" key="1">
    <citation type="journal article" date="2019" name="Int. J. Syst. Evol. Microbiol.">
        <title>The Global Catalogue of Microorganisms (GCM) 10K type strain sequencing project: providing services to taxonomists for standard genome sequencing and annotation.</title>
        <authorList>
            <consortium name="The Broad Institute Genomics Platform"/>
            <consortium name="The Broad Institute Genome Sequencing Center for Infectious Disease"/>
            <person name="Wu L."/>
            <person name="Ma J."/>
        </authorList>
    </citation>
    <scope>NUCLEOTIDE SEQUENCE [LARGE SCALE GENOMIC DNA]</scope>
    <source>
        <strain evidence="5">CGMCC 1.13574</strain>
    </source>
</reference>
<evidence type="ECO:0000256" key="1">
    <source>
        <dbReference type="SAM" id="MobiDB-lite"/>
    </source>
</evidence>
<evidence type="ECO:0000259" key="3">
    <source>
        <dbReference type="PROSITE" id="PS50222"/>
    </source>
</evidence>
<comment type="caution">
    <text evidence="4">The sequence shown here is derived from an EMBL/GenBank/DDBJ whole genome shotgun (WGS) entry which is preliminary data.</text>
</comment>
<dbReference type="InterPro" id="IPR011992">
    <property type="entry name" value="EF-hand-dom_pair"/>
</dbReference>
<feature type="region of interest" description="Disordered" evidence="1">
    <location>
        <begin position="19"/>
        <end position="118"/>
    </location>
</feature>
<dbReference type="InterPro" id="IPR002048">
    <property type="entry name" value="EF_hand_dom"/>
</dbReference>
<dbReference type="Gene3D" id="1.10.238.10">
    <property type="entry name" value="EF-hand"/>
    <property type="match status" value="1"/>
</dbReference>
<keyword evidence="5" id="KW-1185">Reference proteome</keyword>
<feature type="chain" id="PRO_5046871328" description="EF-hand domain-containing protein" evidence="2">
    <location>
        <begin position="22"/>
        <end position="175"/>
    </location>
</feature>
<dbReference type="PROSITE" id="PS00018">
    <property type="entry name" value="EF_HAND_1"/>
    <property type="match status" value="1"/>
</dbReference>
<evidence type="ECO:0000313" key="5">
    <source>
        <dbReference type="Proteomes" id="UP001595892"/>
    </source>
</evidence>
<dbReference type="PROSITE" id="PS50222">
    <property type="entry name" value="EF_HAND_2"/>
    <property type="match status" value="1"/>
</dbReference>
<feature type="compositionally biased region" description="Pro residues" evidence="1">
    <location>
        <begin position="26"/>
        <end position="72"/>
    </location>
</feature>
<gene>
    <name evidence="4" type="ORF">ACFO3Q_05045</name>
</gene>
<keyword evidence="2" id="KW-0732">Signal</keyword>
<dbReference type="RefSeq" id="WP_377003544.1">
    <property type="nucleotide sequence ID" value="NZ_JBHSGG010000014.1"/>
</dbReference>
<organism evidence="4 5">
    <name type="scientific">Coralloluteibacterium thermophilum</name>
    <dbReference type="NCBI Taxonomy" id="2707049"/>
    <lineage>
        <taxon>Bacteria</taxon>
        <taxon>Pseudomonadati</taxon>
        <taxon>Pseudomonadota</taxon>
        <taxon>Gammaproteobacteria</taxon>
        <taxon>Lysobacterales</taxon>
        <taxon>Lysobacteraceae</taxon>
        <taxon>Coralloluteibacterium</taxon>
    </lineage>
</organism>
<evidence type="ECO:0000313" key="4">
    <source>
        <dbReference type="EMBL" id="MFC4727536.1"/>
    </source>
</evidence>
<dbReference type="EMBL" id="JBHSGG010000014">
    <property type="protein sequence ID" value="MFC4727536.1"/>
    <property type="molecule type" value="Genomic_DNA"/>
</dbReference>
<dbReference type="SUPFAM" id="SSF47473">
    <property type="entry name" value="EF-hand"/>
    <property type="match status" value="1"/>
</dbReference>
<name>A0ABV9NHV4_9GAMM</name>
<protein>
    <recommendedName>
        <fullName evidence="3">EF-hand domain-containing protein</fullName>
    </recommendedName>
</protein>
<dbReference type="InterPro" id="IPR018247">
    <property type="entry name" value="EF_Hand_1_Ca_BS"/>
</dbReference>